<proteinExistence type="predicted"/>
<name>A0A0F9L711_9ZZZZ</name>
<keyword evidence="1" id="KW-0472">Membrane</keyword>
<protein>
    <submittedName>
        <fullName evidence="2">Uncharacterized protein</fullName>
    </submittedName>
</protein>
<reference evidence="2" key="1">
    <citation type="journal article" date="2015" name="Nature">
        <title>Complex archaea that bridge the gap between prokaryotes and eukaryotes.</title>
        <authorList>
            <person name="Spang A."/>
            <person name="Saw J.H."/>
            <person name="Jorgensen S.L."/>
            <person name="Zaremba-Niedzwiedzka K."/>
            <person name="Martijn J."/>
            <person name="Lind A.E."/>
            <person name="van Eijk R."/>
            <person name="Schleper C."/>
            <person name="Guy L."/>
            <person name="Ettema T.J."/>
        </authorList>
    </citation>
    <scope>NUCLEOTIDE SEQUENCE</scope>
</reference>
<feature type="transmembrane region" description="Helical" evidence="1">
    <location>
        <begin position="35"/>
        <end position="57"/>
    </location>
</feature>
<dbReference type="AlphaFoldDB" id="A0A0F9L711"/>
<organism evidence="2">
    <name type="scientific">marine sediment metagenome</name>
    <dbReference type="NCBI Taxonomy" id="412755"/>
    <lineage>
        <taxon>unclassified sequences</taxon>
        <taxon>metagenomes</taxon>
        <taxon>ecological metagenomes</taxon>
    </lineage>
</organism>
<keyword evidence="1" id="KW-0812">Transmembrane</keyword>
<sequence length="77" mass="8127">MGKIFKSIIWGYAGAVLAGLLIAVIGVVFGLSEGAIAAIAAPTGIVFGLLGLSLIWLRPARKHIRLQLRRMRCPDAG</sequence>
<comment type="caution">
    <text evidence="2">The sequence shown here is derived from an EMBL/GenBank/DDBJ whole genome shotgun (WGS) entry which is preliminary data.</text>
</comment>
<gene>
    <name evidence="2" type="ORF">LCGC14_1548420</name>
</gene>
<evidence type="ECO:0000256" key="1">
    <source>
        <dbReference type="SAM" id="Phobius"/>
    </source>
</evidence>
<feature type="transmembrane region" description="Helical" evidence="1">
    <location>
        <begin position="7"/>
        <end position="29"/>
    </location>
</feature>
<dbReference type="EMBL" id="LAZR01011801">
    <property type="protein sequence ID" value="KKM59249.1"/>
    <property type="molecule type" value="Genomic_DNA"/>
</dbReference>
<keyword evidence="1" id="KW-1133">Transmembrane helix</keyword>
<evidence type="ECO:0000313" key="2">
    <source>
        <dbReference type="EMBL" id="KKM59249.1"/>
    </source>
</evidence>
<accession>A0A0F9L711</accession>